<accession>A0A8H6J9D1</accession>
<reference evidence="1 2" key="1">
    <citation type="journal article" date="2020" name="Phytopathology">
        <title>Genome Sequence Resources of Colletotrichum truncatum, C. plurivorum, C. musicola, and C. sojae: Four Species Pathogenic to Soybean (Glycine max).</title>
        <authorList>
            <person name="Rogerio F."/>
            <person name="Boufleur T.R."/>
            <person name="Ciampi-Guillardi M."/>
            <person name="Sukno S.A."/>
            <person name="Thon M.R."/>
            <person name="Massola Junior N.S."/>
            <person name="Baroncelli R."/>
        </authorList>
    </citation>
    <scope>NUCLEOTIDE SEQUENCE [LARGE SCALE GENOMIC DNA]</scope>
    <source>
        <strain evidence="1 2">LFN0009</strain>
    </source>
</reference>
<evidence type="ECO:0000313" key="2">
    <source>
        <dbReference type="Proteomes" id="UP000652219"/>
    </source>
</evidence>
<comment type="caution">
    <text evidence="1">The sequence shown here is derived from an EMBL/GenBank/DDBJ whole genome shotgun (WGS) entry which is preliminary data.</text>
</comment>
<sequence length="146" mass="15633">MDAVSIRPEIPAAGRIGDSCTSTVPGRCSDCVGSTIAHLWIEQRWRRVDTSRDRPSSASFFNVPRKGQPATLLASPASNPAGLPMVDANPKMSRIQDLGFVCQHPIAADALSCHRQLAPPRCGTSPLARLDGAAMTIRDLNLCNRA</sequence>
<proteinExistence type="predicted"/>
<organism evidence="1 2">
    <name type="scientific">Colletotrichum sojae</name>
    <dbReference type="NCBI Taxonomy" id="2175907"/>
    <lineage>
        <taxon>Eukaryota</taxon>
        <taxon>Fungi</taxon>
        <taxon>Dikarya</taxon>
        <taxon>Ascomycota</taxon>
        <taxon>Pezizomycotina</taxon>
        <taxon>Sordariomycetes</taxon>
        <taxon>Hypocreomycetidae</taxon>
        <taxon>Glomerellales</taxon>
        <taxon>Glomerellaceae</taxon>
        <taxon>Colletotrichum</taxon>
        <taxon>Colletotrichum orchidearum species complex</taxon>
    </lineage>
</organism>
<dbReference type="EMBL" id="WIGN01000113">
    <property type="protein sequence ID" value="KAF6808708.1"/>
    <property type="molecule type" value="Genomic_DNA"/>
</dbReference>
<keyword evidence="2" id="KW-1185">Reference proteome</keyword>
<name>A0A8H6J9D1_9PEZI</name>
<dbReference type="Proteomes" id="UP000652219">
    <property type="component" value="Unassembled WGS sequence"/>
</dbReference>
<gene>
    <name evidence="1" type="ORF">CSOJ01_07380</name>
</gene>
<evidence type="ECO:0000313" key="1">
    <source>
        <dbReference type="EMBL" id="KAF6808708.1"/>
    </source>
</evidence>
<protein>
    <submittedName>
        <fullName evidence="1">Uncharacterized protein</fullName>
    </submittedName>
</protein>
<dbReference type="AlphaFoldDB" id="A0A8H6J9D1"/>